<dbReference type="PROSITE" id="PS50923">
    <property type="entry name" value="SUSHI"/>
    <property type="match status" value="1"/>
</dbReference>
<evidence type="ECO:0000256" key="16">
    <source>
        <dbReference type="PROSITE-ProRule" id="PRU00076"/>
    </source>
</evidence>
<evidence type="ECO:0000313" key="26">
    <source>
        <dbReference type="Ensembl" id="ENSPNAP00000033483.1"/>
    </source>
</evidence>
<evidence type="ECO:0000256" key="4">
    <source>
        <dbReference type="ARBA" id="ARBA00022530"/>
    </source>
</evidence>
<evidence type="ECO:0000259" key="24">
    <source>
        <dbReference type="PROSITE" id="PS50923"/>
    </source>
</evidence>
<feature type="domain" description="Link" evidence="25">
    <location>
        <begin position="571"/>
        <end position="666"/>
    </location>
</feature>
<dbReference type="InterPro" id="IPR035976">
    <property type="entry name" value="Sushi/SCR/CCP_sf"/>
</dbReference>
<evidence type="ECO:0000256" key="9">
    <source>
        <dbReference type="ARBA" id="ARBA00023157"/>
    </source>
</evidence>
<keyword evidence="17" id="KW-0768">Sushi</keyword>
<evidence type="ECO:0000256" key="20">
    <source>
        <dbReference type="SAM" id="SignalP"/>
    </source>
</evidence>
<dbReference type="GO" id="GO:0007155">
    <property type="term" value="P:cell adhesion"/>
    <property type="evidence" value="ECO:0007669"/>
    <property type="project" value="InterPro"/>
</dbReference>
<dbReference type="PROSITE" id="PS01241">
    <property type="entry name" value="LINK_1"/>
    <property type="match status" value="4"/>
</dbReference>
<evidence type="ECO:0000259" key="21">
    <source>
        <dbReference type="PROSITE" id="PS50026"/>
    </source>
</evidence>
<dbReference type="FunFam" id="2.10.70.10:FF:000003">
    <property type="entry name" value="Versican core protein"/>
    <property type="match status" value="1"/>
</dbReference>
<keyword evidence="5" id="KW-0479">Metal-binding</keyword>
<dbReference type="InterPro" id="IPR013783">
    <property type="entry name" value="Ig-like_fold"/>
</dbReference>
<keyword evidence="3" id="KW-0964">Secreted</keyword>
<keyword evidence="8" id="KW-0654">Proteoglycan</keyword>
<feature type="region of interest" description="Disordered" evidence="19">
    <location>
        <begin position="1069"/>
        <end position="1109"/>
    </location>
</feature>
<dbReference type="GO" id="GO:0005540">
    <property type="term" value="F:hyaluronic acid binding"/>
    <property type="evidence" value="ECO:0007669"/>
    <property type="project" value="UniProtKB-KW"/>
</dbReference>
<dbReference type="GO" id="GO:0002052">
    <property type="term" value="P:positive regulation of neuroblast proliferation"/>
    <property type="evidence" value="ECO:0007669"/>
    <property type="project" value="TreeGrafter"/>
</dbReference>
<evidence type="ECO:0000256" key="12">
    <source>
        <dbReference type="ARBA" id="ARBA00023319"/>
    </source>
</evidence>
<dbReference type="CDD" id="cd00033">
    <property type="entry name" value="CCP"/>
    <property type="match status" value="1"/>
</dbReference>
<evidence type="ECO:0000256" key="14">
    <source>
        <dbReference type="ARBA" id="ARBA00039399"/>
    </source>
</evidence>
<evidence type="ECO:0000259" key="23">
    <source>
        <dbReference type="PROSITE" id="PS50835"/>
    </source>
</evidence>
<dbReference type="CDD" id="cd00054">
    <property type="entry name" value="EGF_CA"/>
    <property type="match status" value="1"/>
</dbReference>
<feature type="domain" description="EGF-like" evidence="21">
    <location>
        <begin position="1222"/>
        <end position="1257"/>
    </location>
</feature>
<keyword evidence="7" id="KW-0677">Repeat</keyword>
<evidence type="ECO:0000256" key="1">
    <source>
        <dbReference type="ARBA" id="ARBA00004498"/>
    </source>
</evidence>
<dbReference type="CTD" id="559593"/>
<organism evidence="26 27">
    <name type="scientific">Pygocentrus nattereri</name>
    <name type="common">Red-bellied piranha</name>
    <dbReference type="NCBI Taxonomy" id="42514"/>
    <lineage>
        <taxon>Eukaryota</taxon>
        <taxon>Metazoa</taxon>
        <taxon>Chordata</taxon>
        <taxon>Craniata</taxon>
        <taxon>Vertebrata</taxon>
        <taxon>Euteleostomi</taxon>
        <taxon>Actinopterygii</taxon>
        <taxon>Neopterygii</taxon>
        <taxon>Teleostei</taxon>
        <taxon>Ostariophysi</taxon>
        <taxon>Characiformes</taxon>
        <taxon>Characoidei</taxon>
        <taxon>Pygocentrus</taxon>
    </lineage>
</organism>
<dbReference type="Pfam" id="PF00193">
    <property type="entry name" value="Xlink"/>
    <property type="match status" value="4"/>
</dbReference>
<dbReference type="GeneTree" id="ENSGT00940000155971"/>
<dbReference type="SMART" id="SM00406">
    <property type="entry name" value="IGv"/>
    <property type="match status" value="1"/>
</dbReference>
<dbReference type="PROSITE" id="PS50835">
    <property type="entry name" value="IG_LIKE"/>
    <property type="match status" value="1"/>
</dbReference>
<dbReference type="InterPro" id="IPR000742">
    <property type="entry name" value="EGF"/>
</dbReference>
<evidence type="ECO:0000256" key="8">
    <source>
        <dbReference type="ARBA" id="ARBA00022974"/>
    </source>
</evidence>
<dbReference type="Proteomes" id="UP001501920">
    <property type="component" value="Chromosome 8"/>
</dbReference>
<dbReference type="PANTHER" id="PTHR22804">
    <property type="entry name" value="AGGRECAN/VERSICAN PROTEOGLYCAN"/>
    <property type="match status" value="1"/>
</dbReference>
<feature type="region of interest" description="Disordered" evidence="19">
    <location>
        <begin position="1129"/>
        <end position="1148"/>
    </location>
</feature>
<evidence type="ECO:0000256" key="17">
    <source>
        <dbReference type="PROSITE-ProRule" id="PRU00302"/>
    </source>
</evidence>
<feature type="signal peptide" evidence="20">
    <location>
        <begin position="1"/>
        <end position="16"/>
    </location>
</feature>
<dbReference type="GO" id="GO:0005615">
    <property type="term" value="C:extracellular space"/>
    <property type="evidence" value="ECO:0007669"/>
    <property type="project" value="TreeGrafter"/>
</dbReference>
<dbReference type="SMART" id="SM00032">
    <property type="entry name" value="CCP"/>
    <property type="match status" value="1"/>
</dbReference>
<dbReference type="RefSeq" id="XP_017545692.1">
    <property type="nucleotide sequence ID" value="XM_017690203.1"/>
</dbReference>
<feature type="disulfide bond" evidence="18">
    <location>
        <begin position="516"/>
        <end position="537"/>
    </location>
</feature>
<dbReference type="GO" id="GO:0046872">
    <property type="term" value="F:metal ion binding"/>
    <property type="evidence" value="ECO:0007669"/>
    <property type="project" value="UniProtKB-KW"/>
</dbReference>
<reference evidence="26" key="2">
    <citation type="submission" date="2025-08" db="UniProtKB">
        <authorList>
            <consortium name="Ensembl"/>
        </authorList>
    </citation>
    <scope>IDENTIFICATION</scope>
</reference>
<feature type="disulfide bond" evidence="18">
    <location>
        <begin position="200"/>
        <end position="221"/>
    </location>
</feature>
<keyword evidence="16" id="KW-0245">EGF-like domain</keyword>
<dbReference type="InterPro" id="IPR000436">
    <property type="entry name" value="Sushi_SCR_CCP_dom"/>
</dbReference>
<evidence type="ECO:0000256" key="13">
    <source>
        <dbReference type="ARBA" id="ARBA00038272"/>
    </source>
</evidence>
<feature type="disulfide bond" evidence="16">
    <location>
        <begin position="1226"/>
        <end position="1236"/>
    </location>
</feature>
<evidence type="ECO:0000256" key="19">
    <source>
        <dbReference type="SAM" id="MobiDB-lite"/>
    </source>
</evidence>
<dbReference type="FunFam" id="3.10.100.10:FF:000011">
    <property type="entry name" value="Aggrecan core protein"/>
    <property type="match status" value="1"/>
</dbReference>
<comment type="similarity">
    <text evidence="13">Belongs to the HAPLN family.</text>
</comment>
<dbReference type="Gene3D" id="3.10.100.10">
    <property type="entry name" value="Mannose-Binding Protein A, subunit A"/>
    <property type="match status" value="5"/>
</dbReference>
<dbReference type="FunFam" id="3.10.100.10:FF:000002">
    <property type="entry name" value="Hyaluronan proteoglycan link protein 1"/>
    <property type="match status" value="1"/>
</dbReference>
<dbReference type="InterPro" id="IPR003006">
    <property type="entry name" value="Ig/MHC_CS"/>
</dbReference>
<feature type="region of interest" description="Disordered" evidence="19">
    <location>
        <begin position="700"/>
        <end position="867"/>
    </location>
</feature>
<name>A0A3B4ECQ9_PYGNA</name>
<dbReference type="PROSITE" id="PS50041">
    <property type="entry name" value="C_TYPE_LECTIN_2"/>
    <property type="match status" value="1"/>
</dbReference>
<dbReference type="InterPro" id="IPR050691">
    <property type="entry name" value="Hyaluronan_bind_Proteoglycan"/>
</dbReference>
<evidence type="ECO:0000256" key="15">
    <source>
        <dbReference type="ARBA" id="ARBA00042947"/>
    </source>
</evidence>
<dbReference type="InterPro" id="IPR001304">
    <property type="entry name" value="C-type_lectin-like"/>
</dbReference>
<feature type="domain" description="Sushi" evidence="24">
    <location>
        <begin position="1388"/>
        <end position="1448"/>
    </location>
</feature>
<feature type="compositionally biased region" description="Low complexity" evidence="19">
    <location>
        <begin position="933"/>
        <end position="955"/>
    </location>
</feature>
<dbReference type="PROSITE" id="PS50026">
    <property type="entry name" value="EGF_3"/>
    <property type="match status" value="1"/>
</dbReference>
<comment type="caution">
    <text evidence="16">Lacks conserved residue(s) required for the propagation of feature annotation.</text>
</comment>
<evidence type="ECO:0000256" key="3">
    <source>
        <dbReference type="ARBA" id="ARBA00022525"/>
    </source>
</evidence>
<dbReference type="PROSITE" id="PS50963">
    <property type="entry name" value="LINK_2"/>
    <property type="match status" value="4"/>
</dbReference>
<feature type="domain" description="Link" evidence="25">
    <location>
        <begin position="254"/>
        <end position="351"/>
    </location>
</feature>
<dbReference type="InterPro" id="IPR007110">
    <property type="entry name" value="Ig-like_dom"/>
</dbReference>
<dbReference type="PROSITE" id="PS00022">
    <property type="entry name" value="EGF_1"/>
    <property type="match status" value="1"/>
</dbReference>
<dbReference type="SMART" id="SM00034">
    <property type="entry name" value="CLECT"/>
    <property type="match status" value="1"/>
</dbReference>
<dbReference type="PROSITE" id="PS00290">
    <property type="entry name" value="IG_MHC"/>
    <property type="match status" value="1"/>
</dbReference>
<dbReference type="GO" id="GO:0045202">
    <property type="term" value="C:synapse"/>
    <property type="evidence" value="ECO:0007669"/>
    <property type="project" value="TreeGrafter"/>
</dbReference>
<dbReference type="CDD" id="cd03517">
    <property type="entry name" value="Link_domain_CSPGs_modules_1_3"/>
    <property type="match status" value="2"/>
</dbReference>
<dbReference type="SUPFAM" id="SSF57535">
    <property type="entry name" value="Complement control module/SCR domain"/>
    <property type="match status" value="1"/>
</dbReference>
<protein>
    <recommendedName>
        <fullName evidence="14">Aggrecan core protein</fullName>
    </recommendedName>
    <alternativeName>
        <fullName evidence="15">Cartilage-specific proteoglycan core protein</fullName>
    </alternativeName>
</protein>
<evidence type="ECO:0000256" key="2">
    <source>
        <dbReference type="ARBA" id="ARBA00006838"/>
    </source>
</evidence>
<keyword evidence="27" id="KW-1185">Reference proteome</keyword>
<evidence type="ECO:0000259" key="22">
    <source>
        <dbReference type="PROSITE" id="PS50041"/>
    </source>
</evidence>
<dbReference type="InterPro" id="IPR013106">
    <property type="entry name" value="Ig_V-set"/>
</dbReference>
<dbReference type="PANTHER" id="PTHR22804:SF54">
    <property type="match status" value="1"/>
</dbReference>
<dbReference type="Gene3D" id="2.10.70.10">
    <property type="entry name" value="Complement Module, domain 1"/>
    <property type="match status" value="1"/>
</dbReference>
<keyword evidence="9 16" id="KW-1015">Disulfide bond</keyword>
<dbReference type="Pfam" id="PF00059">
    <property type="entry name" value="Lectin_C"/>
    <property type="match status" value="1"/>
</dbReference>
<reference evidence="26 27" key="1">
    <citation type="submission" date="2020-10" db="EMBL/GenBank/DDBJ databases">
        <title>Pygocentrus nattereri (red-bellied piranha) genome, fPygNat1, primary haplotype.</title>
        <authorList>
            <person name="Myers G."/>
            <person name="Meyer A."/>
            <person name="Karagic N."/>
            <person name="Pippel M."/>
            <person name="Winkler S."/>
            <person name="Tracey A."/>
            <person name="Wood J."/>
            <person name="Formenti G."/>
            <person name="Howe K."/>
            <person name="Fedrigo O."/>
            <person name="Jarvis E.D."/>
        </authorList>
    </citation>
    <scope>NUCLEOTIDE SEQUENCE [LARGE SCALE GENOMIC DNA]</scope>
</reference>
<dbReference type="GeneID" id="108418869"/>
<dbReference type="GO" id="GO:0001501">
    <property type="term" value="P:skeletal system development"/>
    <property type="evidence" value="ECO:0007669"/>
    <property type="project" value="TreeGrafter"/>
</dbReference>
<reference evidence="26" key="3">
    <citation type="submission" date="2025-09" db="UniProtKB">
        <authorList>
            <consortium name="Ensembl"/>
        </authorList>
    </citation>
    <scope>IDENTIFICATION</scope>
</reference>
<feature type="disulfide bond" evidence="16">
    <location>
        <begin position="1247"/>
        <end position="1256"/>
    </location>
</feature>
<evidence type="ECO:0000256" key="6">
    <source>
        <dbReference type="ARBA" id="ARBA00022729"/>
    </source>
</evidence>
<keyword evidence="10" id="KW-0325">Glycoprotein</keyword>
<dbReference type="Pfam" id="PF00084">
    <property type="entry name" value="Sushi"/>
    <property type="match status" value="1"/>
</dbReference>
<evidence type="ECO:0000256" key="11">
    <source>
        <dbReference type="ARBA" id="ARBA00023290"/>
    </source>
</evidence>
<dbReference type="CDD" id="cd03520">
    <property type="entry name" value="Link_domain_CSPGs_modules_2_4"/>
    <property type="match status" value="2"/>
</dbReference>
<dbReference type="GO" id="GO:0010001">
    <property type="term" value="P:glial cell differentiation"/>
    <property type="evidence" value="ECO:0007669"/>
    <property type="project" value="TreeGrafter"/>
</dbReference>
<feature type="domain" description="Link" evidence="25">
    <location>
        <begin position="470"/>
        <end position="565"/>
    </location>
</feature>
<dbReference type="PRINTS" id="PR01265">
    <property type="entry name" value="LINKMODULE"/>
</dbReference>
<feature type="compositionally biased region" description="Low complexity" evidence="19">
    <location>
        <begin position="834"/>
        <end position="867"/>
    </location>
</feature>
<evidence type="ECO:0000259" key="25">
    <source>
        <dbReference type="PROSITE" id="PS50963"/>
    </source>
</evidence>
<keyword evidence="11" id="KW-0373">Hyaluronic acid</keyword>
<comment type="subcellular location">
    <subcellularLocation>
        <location evidence="1">Secreted</location>
        <location evidence="1">Extracellular space</location>
        <location evidence="1">Extracellular matrix</location>
    </subcellularLocation>
</comment>
<dbReference type="InterPro" id="IPR016187">
    <property type="entry name" value="CTDL_fold"/>
</dbReference>
<dbReference type="OrthoDB" id="418245at2759"/>
<dbReference type="InterPro" id="IPR000538">
    <property type="entry name" value="Link_dom"/>
</dbReference>
<dbReference type="Ensembl" id="ENSPNAT00000024450.2">
    <property type="protein sequence ID" value="ENSPNAP00000033483.1"/>
    <property type="gene ID" value="ENSPNAG00000022144.2"/>
</dbReference>
<dbReference type="PROSITE" id="PS01186">
    <property type="entry name" value="EGF_2"/>
    <property type="match status" value="1"/>
</dbReference>
<feature type="domain" description="Ig-like" evidence="23">
    <location>
        <begin position="35"/>
        <end position="152"/>
    </location>
</feature>
<evidence type="ECO:0000256" key="7">
    <source>
        <dbReference type="ARBA" id="ARBA00022737"/>
    </source>
</evidence>
<feature type="domain" description="C-type lectin" evidence="22">
    <location>
        <begin position="1270"/>
        <end position="1384"/>
    </location>
</feature>
<dbReference type="PROSITE" id="PS00615">
    <property type="entry name" value="C_TYPE_LECTIN_1"/>
    <property type="match status" value="1"/>
</dbReference>
<feature type="region of interest" description="Disordered" evidence="19">
    <location>
        <begin position="933"/>
        <end position="960"/>
    </location>
</feature>
<feature type="disulfide bond" evidence="18">
    <location>
        <begin position="614"/>
        <end position="635"/>
    </location>
</feature>
<dbReference type="GO" id="GO:0007417">
    <property type="term" value="P:central nervous system development"/>
    <property type="evidence" value="ECO:0007669"/>
    <property type="project" value="TreeGrafter"/>
</dbReference>
<dbReference type="Gene3D" id="2.10.25.10">
    <property type="entry name" value="Laminin"/>
    <property type="match status" value="1"/>
</dbReference>
<evidence type="ECO:0000256" key="10">
    <source>
        <dbReference type="ARBA" id="ARBA00023180"/>
    </source>
</evidence>
<feature type="domain" description="Link" evidence="25">
    <location>
        <begin position="154"/>
        <end position="249"/>
    </location>
</feature>
<feature type="disulfide bond" evidence="17">
    <location>
        <begin position="1390"/>
        <end position="1433"/>
    </location>
</feature>
<evidence type="ECO:0000313" key="27">
    <source>
        <dbReference type="Proteomes" id="UP001501920"/>
    </source>
</evidence>
<feature type="disulfide bond" evidence="18">
    <location>
        <begin position="298"/>
        <end position="319"/>
    </location>
</feature>
<feature type="compositionally biased region" description="Polar residues" evidence="19">
    <location>
        <begin position="823"/>
        <end position="832"/>
    </location>
</feature>
<sequence>MTALLLLCVCLSVVSASVLFGDMDDQDSTLSVSIPVEQPLRPLLGGKMVIPCYFQDNTVHDPGAPTIAPLSHRIKWSYIHKGQISLVLVATGGVAHIETDYLDRVTMVNYPTMPTDVTIEITELRSKDSGTYRCEVMHGIENNYDSVEMQVQGIVFHYRAITSRYTLTFEEAKAACIQNSAVIATPEQLQAAYDDGFHQCDAGWLSDRTVRYPIHEPREPCYGDKENFPGVRTYGIRDDNETYDAYCFAEKMSGRVFYSMSFEKFTFAEASEQCAKLGAHLATTGQLYLAWKAGMDVCNAGWLADRSVRYPINVARPQCGGGLLGVRTVYLFPNQTGYPLPESRYDAICYEGEEEVPSPPTAGPEVSSPLTLVPEVDITTEPDFSVGTITFRPDAYPENVTSEVEMQGELVTQEPWSTTTIEAPLPLPPSIIGNITEDVEDVIIVATAQPGLGREQPRDNVSTVSESKGIVFHYHSDSKHYAYTFEEAQRACQQLGAEIATPEQLQAAYEPGLHQCSAGWLKDQSVRYPIVHPQYKCSGDQGDAPGVRSYGVQPAFKRYDVYCYMDQIKGEVFHVSSLVGFTYYEATAHCRKQNALLASTGELYAAWSQGFHKCSPGWLSDRSVRYPVQTPQFGCGVNKTVHTIYTNPDQTGFPDPYSRHDAYCFRANLSMIMTEDMLNATGMDFNLTHIKELIRPARPLVPPKSEEETGSGSAPDVSGSGIHSGDVSGSGIPSGDVSGSGIPSGDISGSGIPSGEISGSGIPSGDISGSGIPSGDISGSGIPSGDISGSGIPSGDISGSGIPSGDISDGGIPSGDVSGSGFPSGNISSSGFPSGDVPGSGISSGDVSGSGIASGDVSGSGISSGDVSGSGIFSEDVSGSGISSGDVSGIIVSFEGSGYMLSAEGSVSGGLQEAGKESALIFHLASGDLSGDLSGSGDISGSGQDRSGSGDLPSGSGSGDMITLIDHKQIDISSSHAKKEQELGTGHIEVSGFSGLHSGDIMSGSGLSGFQSGDVMSGSGISGFQSGDVSGSGASGFQSGDIISGSGFFGVSFVDSDMIDLTTRPVGEQEVSGISGEMSGDVSGFPSEDASGMSGLPSHPSGENFRSTSESGEVILLTEDEVIEVTSRPIESTQQGRGTLELSGEGSSPVVHTEEFFTILPSGSVLEEDISGRDLKEVNGTEKSLINTTSTTQTTLTYTTSPSILLQTPATVEQPTVTDATDPNPCDPNPCGDGSCFVQDGTAACLCPAGFTGENCATSVHGCEEGWVEFMGSCYIHFNEREMWTGAEQYCQELNAHLVSITSQQEQNFVNTLAQDYQWIGLNDRDKQNEFRWTDGSSLQYENWRPNQPDDYSNSGEDCVVMIWHEYGQWNDVPCNYHLPFTCKSGSVNCRTPPEVENARILGTKRDHYPVNSIIRYQCYTGFTQRHLSVIRCMPDGQWEEPKVECVGSNTNNRLRKRSLKWHSKAVSSRTWRKVL</sequence>
<dbReference type="OMA" id="EDWIVTQ"/>
<dbReference type="FunFam" id="3.10.100.10:FF:000009">
    <property type="entry name" value="Aggrecan core protein"/>
    <property type="match status" value="1"/>
</dbReference>
<evidence type="ECO:0000256" key="5">
    <source>
        <dbReference type="ARBA" id="ARBA00022723"/>
    </source>
</evidence>
<dbReference type="InterPro" id="IPR003599">
    <property type="entry name" value="Ig_sub"/>
</dbReference>
<dbReference type="SMART" id="SM00445">
    <property type="entry name" value="LINK"/>
    <property type="match status" value="4"/>
</dbReference>
<dbReference type="InterPro" id="IPR018378">
    <property type="entry name" value="C-type_lectin_CS"/>
</dbReference>
<keyword evidence="12" id="KW-0393">Immunoglobulin domain</keyword>
<dbReference type="Gene3D" id="2.60.40.10">
    <property type="entry name" value="Immunoglobulins"/>
    <property type="match status" value="1"/>
</dbReference>
<dbReference type="FunFam" id="3.10.100.10:FF:000001">
    <property type="entry name" value="Hyaluronan proteoglycan link protein 1"/>
    <property type="match status" value="1"/>
</dbReference>
<dbReference type="GO" id="GO:0072534">
    <property type="term" value="C:perineuronal net"/>
    <property type="evidence" value="ECO:0007669"/>
    <property type="project" value="TreeGrafter"/>
</dbReference>
<keyword evidence="4" id="KW-0272">Extracellular matrix</keyword>
<dbReference type="FunFam" id="3.10.100.10:FF:000003">
    <property type="entry name" value="Versican core protein"/>
    <property type="match status" value="1"/>
</dbReference>
<comment type="similarity">
    <text evidence="2">Belongs to the aggrecan/versican proteoglycan family.</text>
</comment>
<proteinExistence type="inferred from homology"/>
<accession>A0A3B4ECQ9</accession>
<keyword evidence="6 20" id="KW-0732">Signal</keyword>
<dbReference type="STRING" id="42514.ENSPNAP00000033483"/>
<feature type="compositionally biased region" description="Low complexity" evidence="19">
    <location>
        <begin position="724"/>
        <end position="821"/>
    </location>
</feature>
<feature type="chain" id="PRO_5017481781" description="Aggrecan core protein" evidence="20">
    <location>
        <begin position="17"/>
        <end position="1476"/>
    </location>
</feature>
<dbReference type="SMART" id="SM00409">
    <property type="entry name" value="IG"/>
    <property type="match status" value="1"/>
</dbReference>
<evidence type="ECO:0000256" key="18">
    <source>
        <dbReference type="PROSITE-ProRule" id="PRU00323"/>
    </source>
</evidence>
<dbReference type="SUPFAM" id="SSF48726">
    <property type="entry name" value="Immunoglobulin"/>
    <property type="match status" value="1"/>
</dbReference>
<dbReference type="InterPro" id="IPR036179">
    <property type="entry name" value="Ig-like_dom_sf"/>
</dbReference>
<dbReference type="SUPFAM" id="SSF56436">
    <property type="entry name" value="C-type lectin-like"/>
    <property type="match status" value="5"/>
</dbReference>
<feature type="disulfide bond" evidence="17">
    <location>
        <begin position="1419"/>
        <end position="1446"/>
    </location>
</feature>
<dbReference type="InterPro" id="IPR016186">
    <property type="entry name" value="C-type_lectin-like/link_sf"/>
</dbReference>